<evidence type="ECO:0000313" key="3">
    <source>
        <dbReference type="Proteomes" id="UP000828390"/>
    </source>
</evidence>
<feature type="region of interest" description="Disordered" evidence="1">
    <location>
        <begin position="74"/>
        <end position="118"/>
    </location>
</feature>
<gene>
    <name evidence="2" type="ORF">DPMN_149834</name>
</gene>
<accession>A0A9D4J1G6</accession>
<comment type="caution">
    <text evidence="2">The sequence shown here is derived from an EMBL/GenBank/DDBJ whole genome shotgun (WGS) entry which is preliminary data.</text>
</comment>
<keyword evidence="3" id="KW-1185">Reference proteome</keyword>
<dbReference type="Proteomes" id="UP000828390">
    <property type="component" value="Unassembled WGS sequence"/>
</dbReference>
<feature type="compositionally biased region" description="Basic residues" evidence="1">
    <location>
        <begin position="108"/>
        <end position="118"/>
    </location>
</feature>
<name>A0A9D4J1G6_DREPO</name>
<dbReference type="AlphaFoldDB" id="A0A9D4J1G6"/>
<evidence type="ECO:0000256" key="1">
    <source>
        <dbReference type="SAM" id="MobiDB-lite"/>
    </source>
</evidence>
<feature type="region of interest" description="Disordered" evidence="1">
    <location>
        <begin position="1"/>
        <end position="24"/>
    </location>
</feature>
<proteinExistence type="predicted"/>
<reference evidence="2" key="1">
    <citation type="journal article" date="2019" name="bioRxiv">
        <title>The Genome of the Zebra Mussel, Dreissena polymorpha: A Resource for Invasive Species Research.</title>
        <authorList>
            <person name="McCartney M.A."/>
            <person name="Auch B."/>
            <person name="Kono T."/>
            <person name="Mallez S."/>
            <person name="Zhang Y."/>
            <person name="Obille A."/>
            <person name="Becker A."/>
            <person name="Abrahante J.E."/>
            <person name="Garbe J."/>
            <person name="Badalamenti J.P."/>
            <person name="Herman A."/>
            <person name="Mangelson H."/>
            <person name="Liachko I."/>
            <person name="Sullivan S."/>
            <person name="Sone E.D."/>
            <person name="Koren S."/>
            <person name="Silverstein K.A.T."/>
            <person name="Beckman K.B."/>
            <person name="Gohl D.M."/>
        </authorList>
    </citation>
    <scope>NUCLEOTIDE SEQUENCE</scope>
    <source>
        <strain evidence="2">Duluth1</strain>
        <tissue evidence="2">Whole animal</tissue>
    </source>
</reference>
<sequence length="118" mass="12926">MSLGLGKHGLMHSSGSSRFANAGRPTRTGIIRGIFLTRAHYFPVPPRLKPVNNPAESRSTPDKLRFIPVKPLQRPGCRRVPAEPQYTVKTQPALTGAIPASDAGRATATHRFHPGRRR</sequence>
<protein>
    <submittedName>
        <fullName evidence="2">Uncharacterized protein</fullName>
    </submittedName>
</protein>
<evidence type="ECO:0000313" key="2">
    <source>
        <dbReference type="EMBL" id="KAH3796266.1"/>
    </source>
</evidence>
<organism evidence="2 3">
    <name type="scientific">Dreissena polymorpha</name>
    <name type="common">Zebra mussel</name>
    <name type="synonym">Mytilus polymorpha</name>
    <dbReference type="NCBI Taxonomy" id="45954"/>
    <lineage>
        <taxon>Eukaryota</taxon>
        <taxon>Metazoa</taxon>
        <taxon>Spiralia</taxon>
        <taxon>Lophotrochozoa</taxon>
        <taxon>Mollusca</taxon>
        <taxon>Bivalvia</taxon>
        <taxon>Autobranchia</taxon>
        <taxon>Heteroconchia</taxon>
        <taxon>Euheterodonta</taxon>
        <taxon>Imparidentia</taxon>
        <taxon>Neoheterodontei</taxon>
        <taxon>Myida</taxon>
        <taxon>Dreissenoidea</taxon>
        <taxon>Dreissenidae</taxon>
        <taxon>Dreissena</taxon>
    </lineage>
</organism>
<reference evidence="2" key="2">
    <citation type="submission" date="2020-11" db="EMBL/GenBank/DDBJ databases">
        <authorList>
            <person name="McCartney M.A."/>
            <person name="Auch B."/>
            <person name="Kono T."/>
            <person name="Mallez S."/>
            <person name="Becker A."/>
            <person name="Gohl D.M."/>
            <person name="Silverstein K.A.T."/>
            <person name="Koren S."/>
            <person name="Bechman K.B."/>
            <person name="Herman A."/>
            <person name="Abrahante J.E."/>
            <person name="Garbe J."/>
        </authorList>
    </citation>
    <scope>NUCLEOTIDE SEQUENCE</scope>
    <source>
        <strain evidence="2">Duluth1</strain>
        <tissue evidence="2">Whole animal</tissue>
    </source>
</reference>
<dbReference type="EMBL" id="JAIWYP010000007">
    <property type="protein sequence ID" value="KAH3796266.1"/>
    <property type="molecule type" value="Genomic_DNA"/>
</dbReference>